<dbReference type="CDD" id="cd00554">
    <property type="entry name" value="MECDP_synthase"/>
    <property type="match status" value="1"/>
</dbReference>
<keyword evidence="6 7" id="KW-0456">Lyase</keyword>
<dbReference type="HAMAP" id="MF_00107">
    <property type="entry name" value="IspF"/>
    <property type="match status" value="1"/>
</dbReference>
<evidence type="ECO:0000256" key="7">
    <source>
        <dbReference type="HAMAP-Rule" id="MF_00107"/>
    </source>
</evidence>
<evidence type="ECO:0000256" key="1">
    <source>
        <dbReference type="ARBA" id="ARBA00000200"/>
    </source>
</evidence>
<evidence type="ECO:0000256" key="8">
    <source>
        <dbReference type="RuleBase" id="RU004395"/>
    </source>
</evidence>
<feature type="binding site" evidence="7">
    <location>
        <begin position="8"/>
        <end position="10"/>
    </location>
    <ligand>
        <name>4-CDP-2-C-methyl-D-erythritol 2-phosphate</name>
        <dbReference type="ChEBI" id="CHEBI:57919"/>
    </ligand>
</feature>
<keyword evidence="4 7" id="KW-0479">Metal-binding</keyword>
<dbReference type="EC" id="4.6.1.12" evidence="3 7"/>
<gene>
    <name evidence="7" type="primary">ispF</name>
    <name evidence="10" type="ORF">AMJ44_04470</name>
</gene>
<dbReference type="Pfam" id="PF02542">
    <property type="entry name" value="YgbB"/>
    <property type="match status" value="1"/>
</dbReference>
<dbReference type="InterPro" id="IPR036571">
    <property type="entry name" value="MECDP_synthase_sf"/>
</dbReference>
<dbReference type="InterPro" id="IPR003526">
    <property type="entry name" value="MECDP_synthase"/>
</dbReference>
<comment type="subunit">
    <text evidence="7">Homotrimer.</text>
</comment>
<dbReference type="GO" id="GO:0016114">
    <property type="term" value="P:terpenoid biosynthetic process"/>
    <property type="evidence" value="ECO:0007669"/>
    <property type="project" value="InterPro"/>
</dbReference>
<dbReference type="NCBIfam" id="TIGR00151">
    <property type="entry name" value="ispF"/>
    <property type="match status" value="1"/>
</dbReference>
<feature type="binding site" evidence="7">
    <location>
        <begin position="56"/>
        <end position="58"/>
    </location>
    <ligand>
        <name>4-CDP-2-C-methyl-D-erythritol 2-phosphate</name>
        <dbReference type="ChEBI" id="CHEBI:57919"/>
    </ligand>
</feature>
<name>A0A0S7Y3D0_UNCSA</name>
<feature type="binding site" evidence="7">
    <location>
        <position position="42"/>
    </location>
    <ligand>
        <name>a divalent metal cation</name>
        <dbReference type="ChEBI" id="CHEBI:60240"/>
    </ligand>
</feature>
<dbReference type="GO" id="GO:0046872">
    <property type="term" value="F:metal ion binding"/>
    <property type="evidence" value="ECO:0007669"/>
    <property type="project" value="UniProtKB-KW"/>
</dbReference>
<proteinExistence type="inferred from homology"/>
<evidence type="ECO:0000256" key="6">
    <source>
        <dbReference type="ARBA" id="ARBA00023239"/>
    </source>
</evidence>
<dbReference type="Proteomes" id="UP000051861">
    <property type="component" value="Unassembled WGS sequence"/>
</dbReference>
<comment type="cofactor">
    <cofactor evidence="7">
        <name>a divalent metal cation</name>
        <dbReference type="ChEBI" id="CHEBI:60240"/>
    </cofactor>
    <text evidence="7">Binds 1 divalent metal cation per subunit.</text>
</comment>
<dbReference type="EMBL" id="LIZX01000030">
    <property type="protein sequence ID" value="KPJ69190.1"/>
    <property type="molecule type" value="Genomic_DNA"/>
</dbReference>
<dbReference type="GO" id="GO:0008685">
    <property type="term" value="F:2-C-methyl-D-erythritol 2,4-cyclodiphosphate synthase activity"/>
    <property type="evidence" value="ECO:0007669"/>
    <property type="project" value="UniProtKB-UniRule"/>
</dbReference>
<evidence type="ECO:0000313" key="11">
    <source>
        <dbReference type="Proteomes" id="UP000051861"/>
    </source>
</evidence>
<comment type="caution">
    <text evidence="7">Lacks conserved residue(s) required for the propagation of feature annotation.</text>
</comment>
<feature type="binding site" evidence="7">
    <location>
        <position position="8"/>
    </location>
    <ligand>
        <name>a divalent metal cation</name>
        <dbReference type="ChEBI" id="CHEBI:60240"/>
    </ligand>
</feature>
<comment type="similarity">
    <text evidence="7 8">Belongs to the IspF family.</text>
</comment>
<evidence type="ECO:0000256" key="3">
    <source>
        <dbReference type="ARBA" id="ARBA00012579"/>
    </source>
</evidence>
<comment type="caution">
    <text evidence="10">The sequence shown here is derived from an EMBL/GenBank/DDBJ whole genome shotgun (WGS) entry which is preliminary data.</text>
</comment>
<feature type="domain" description="2-C-methyl-D-erythritol 2,4-cyclodiphosphate synthase" evidence="9">
    <location>
        <begin position="1"/>
        <end position="154"/>
    </location>
</feature>
<dbReference type="GO" id="GO:0019288">
    <property type="term" value="P:isopentenyl diphosphate biosynthetic process, methylerythritol 4-phosphate pathway"/>
    <property type="evidence" value="ECO:0007669"/>
    <property type="project" value="UniProtKB-UniRule"/>
</dbReference>
<evidence type="ECO:0000256" key="4">
    <source>
        <dbReference type="ARBA" id="ARBA00022723"/>
    </source>
</evidence>
<dbReference type="PANTHER" id="PTHR43181:SF1">
    <property type="entry name" value="2-C-METHYL-D-ERYTHRITOL 2,4-CYCLODIPHOSPHATE SYNTHASE, CHLOROPLASTIC"/>
    <property type="match status" value="1"/>
</dbReference>
<dbReference type="UniPathway" id="UPA00056">
    <property type="reaction ID" value="UER00095"/>
</dbReference>
<feature type="site" description="Transition state stabilizer" evidence="7">
    <location>
        <position position="133"/>
    </location>
</feature>
<dbReference type="PROSITE" id="PS01350">
    <property type="entry name" value="ISPF"/>
    <property type="match status" value="1"/>
</dbReference>
<dbReference type="SUPFAM" id="SSF69765">
    <property type="entry name" value="IpsF-like"/>
    <property type="match status" value="1"/>
</dbReference>
<comment type="catalytic activity">
    <reaction evidence="1 7 8">
        <text>4-CDP-2-C-methyl-D-erythritol 2-phosphate = 2-C-methyl-D-erythritol 2,4-cyclic diphosphate + CMP</text>
        <dbReference type="Rhea" id="RHEA:23864"/>
        <dbReference type="ChEBI" id="CHEBI:57919"/>
        <dbReference type="ChEBI" id="CHEBI:58483"/>
        <dbReference type="ChEBI" id="CHEBI:60377"/>
        <dbReference type="EC" id="4.6.1.12"/>
    </reaction>
</comment>
<comment type="pathway">
    <text evidence="2 7">Isoprenoid biosynthesis; isopentenyl diphosphate biosynthesis via DXP pathway; isopentenyl diphosphate from 1-deoxy-D-xylulose 5-phosphate: step 4/6.</text>
</comment>
<sequence>MRIGFGYDVHKLVRGRKLIVGGEEVPHVKGLLGWSDGDVLIHAVIDALLGAAGEGDIGRHFPPGDPTYKGISSLKLLEFVKELLRNRGFTVNNIDSTIVAEEPRFAPFIEKIIKNIANTLGIRKELVNVKAKTEEGLGFTGSKKGISAYAVCVLHRKA</sequence>
<feature type="binding site" evidence="7">
    <location>
        <position position="10"/>
    </location>
    <ligand>
        <name>a divalent metal cation</name>
        <dbReference type="ChEBI" id="CHEBI:60240"/>
    </ligand>
</feature>
<dbReference type="PANTHER" id="PTHR43181">
    <property type="entry name" value="2-C-METHYL-D-ERYTHRITOL 2,4-CYCLODIPHOSPHATE SYNTHASE, CHLOROPLASTIC"/>
    <property type="match status" value="1"/>
</dbReference>
<accession>A0A0S7Y3D0</accession>
<reference evidence="10 11" key="1">
    <citation type="journal article" date="2015" name="Microbiome">
        <title>Genomic resolution of linkages in carbon, nitrogen, and sulfur cycling among widespread estuary sediment bacteria.</title>
        <authorList>
            <person name="Baker B.J."/>
            <person name="Lazar C.S."/>
            <person name="Teske A.P."/>
            <person name="Dick G.J."/>
        </authorList>
    </citation>
    <scope>NUCLEOTIDE SEQUENCE [LARGE SCALE GENOMIC DNA]</scope>
    <source>
        <strain evidence="10">DG_54_3</strain>
    </source>
</reference>
<comment type="function">
    <text evidence="7">Involved in the biosynthesis of isopentenyl diphosphate (IPP) and dimethylallyl diphosphate (DMAPP), two major building blocks of isoprenoid compounds. Catalyzes the conversion of 4-diphosphocytidyl-2-C-methyl-D-erythritol 2-phosphate (CDP-ME2P) to 2-C-methyl-D-erythritol 2,4-cyclodiphosphate (ME-CPP) with a corresponding release of cytidine 5-monophosphate (CMP).</text>
</comment>
<dbReference type="InterPro" id="IPR020555">
    <property type="entry name" value="MECDP_synthase_CS"/>
</dbReference>
<dbReference type="AlphaFoldDB" id="A0A0S7Y3D0"/>
<evidence type="ECO:0000313" key="10">
    <source>
        <dbReference type="EMBL" id="KPJ69190.1"/>
    </source>
</evidence>
<evidence type="ECO:0000259" key="9">
    <source>
        <dbReference type="Pfam" id="PF02542"/>
    </source>
</evidence>
<dbReference type="PATRIC" id="fig|1703775.3.peg.1343"/>
<protein>
    <recommendedName>
        <fullName evidence="3 7">2-C-methyl-D-erythritol 2,4-cyclodiphosphate synthase</fullName>
        <shortName evidence="7">MECDP-synthase</shortName>
        <shortName evidence="7">MECPP-synthase</shortName>
        <shortName evidence="7">MECPS</shortName>
        <ecNumber evidence="3 7">4.6.1.12</ecNumber>
    </recommendedName>
</protein>
<keyword evidence="5 7" id="KW-0414">Isoprene biosynthesis</keyword>
<feature type="binding site" evidence="7">
    <location>
        <position position="139"/>
    </location>
    <ligand>
        <name>4-CDP-2-C-methyl-D-erythritol 2-phosphate</name>
        <dbReference type="ChEBI" id="CHEBI:57919"/>
    </ligand>
</feature>
<evidence type="ECO:0000256" key="2">
    <source>
        <dbReference type="ARBA" id="ARBA00004709"/>
    </source>
</evidence>
<organism evidence="10 11">
    <name type="scientific">candidate division WOR-1 bacterium DG_54_3</name>
    <dbReference type="NCBI Taxonomy" id="1703775"/>
    <lineage>
        <taxon>Bacteria</taxon>
        <taxon>Bacillati</taxon>
        <taxon>Saganbacteria</taxon>
    </lineage>
</organism>
<evidence type="ECO:0000256" key="5">
    <source>
        <dbReference type="ARBA" id="ARBA00023229"/>
    </source>
</evidence>
<dbReference type="Gene3D" id="3.30.1330.50">
    <property type="entry name" value="2-C-methyl-D-erythritol 2,4-cyclodiphosphate synthase"/>
    <property type="match status" value="1"/>
</dbReference>